<evidence type="ECO:0000313" key="3">
    <source>
        <dbReference type="Proteomes" id="UP000487350"/>
    </source>
</evidence>
<accession>A0A844AT22</accession>
<proteinExistence type="predicted"/>
<dbReference type="InterPro" id="IPR051321">
    <property type="entry name" value="PHA/PHB_synthase"/>
</dbReference>
<gene>
    <name evidence="2" type="primary">phaZ</name>
    <name evidence="2" type="ORF">GHT07_09365</name>
</gene>
<dbReference type="Pfam" id="PF06850">
    <property type="entry name" value="PHB_depo_C"/>
    <property type="match status" value="1"/>
</dbReference>
<evidence type="ECO:0000313" key="2">
    <source>
        <dbReference type="EMBL" id="MRD47485.1"/>
    </source>
</evidence>
<keyword evidence="3" id="KW-1185">Reference proteome</keyword>
<comment type="caution">
    <text evidence="2">The sequence shown here is derived from an EMBL/GenBank/DDBJ whole genome shotgun (WGS) entry which is preliminary data.</text>
</comment>
<organism evidence="2 3">
    <name type="scientific">Caenimonas koreensis DSM 17982</name>
    <dbReference type="NCBI Taxonomy" id="1121255"/>
    <lineage>
        <taxon>Bacteria</taxon>
        <taxon>Pseudomonadati</taxon>
        <taxon>Pseudomonadota</taxon>
        <taxon>Betaproteobacteria</taxon>
        <taxon>Burkholderiales</taxon>
        <taxon>Comamonadaceae</taxon>
        <taxon>Caenimonas</taxon>
    </lineage>
</organism>
<dbReference type="OrthoDB" id="9800634at2"/>
<dbReference type="AlphaFoldDB" id="A0A844AT22"/>
<dbReference type="Proteomes" id="UP000487350">
    <property type="component" value="Unassembled WGS sequence"/>
</dbReference>
<dbReference type="NCBIfam" id="TIGR01849">
    <property type="entry name" value="PHB_depoly_PhaZ"/>
    <property type="match status" value="1"/>
</dbReference>
<dbReference type="InterPro" id="IPR010915">
    <property type="entry name" value="PHB_depoly_PhaZ"/>
</dbReference>
<feature type="domain" description="PHB de-polymerase C-terminal" evidence="1">
    <location>
        <begin position="201"/>
        <end position="401"/>
    </location>
</feature>
<dbReference type="PANTHER" id="PTHR36837">
    <property type="entry name" value="POLY(3-HYDROXYALKANOATE) POLYMERASE SUBUNIT PHAC"/>
    <property type="match status" value="1"/>
</dbReference>
<name>A0A844AT22_9BURK</name>
<dbReference type="EMBL" id="WJBU01000008">
    <property type="protein sequence ID" value="MRD47485.1"/>
    <property type="molecule type" value="Genomic_DNA"/>
</dbReference>
<dbReference type="PIRSF" id="PIRSF020818">
    <property type="entry name" value="PHB_depoly_PhaZ"/>
    <property type="match status" value="1"/>
</dbReference>
<dbReference type="SUPFAM" id="SSF53474">
    <property type="entry name" value="alpha/beta-Hydrolases"/>
    <property type="match status" value="1"/>
</dbReference>
<reference evidence="2 3" key="1">
    <citation type="submission" date="2019-11" db="EMBL/GenBank/DDBJ databases">
        <title>Caenimonas koreensis gen. nov., sp. nov., isolated from activated sludge.</title>
        <authorList>
            <person name="Seung H.R."/>
        </authorList>
    </citation>
    <scope>NUCLEOTIDE SEQUENCE [LARGE SCALE GENOMIC DNA]</scope>
    <source>
        <strain evidence="2 3">EMB320</strain>
    </source>
</reference>
<evidence type="ECO:0000259" key="1">
    <source>
        <dbReference type="Pfam" id="PF06850"/>
    </source>
</evidence>
<protein>
    <submittedName>
        <fullName evidence="2">Polyhydroxyalkanoate depolymerase</fullName>
    </submittedName>
</protein>
<dbReference type="InterPro" id="IPR029058">
    <property type="entry name" value="AB_hydrolase_fold"/>
</dbReference>
<dbReference type="PANTHER" id="PTHR36837:SF4">
    <property type="entry name" value="BLR0908 PROTEIN"/>
    <property type="match status" value="1"/>
</dbReference>
<dbReference type="InterPro" id="IPR009656">
    <property type="entry name" value="PHB_depo_C"/>
</dbReference>
<sequence>MLYHAYQAQSDLMSPLRLLAQHTGAALWLRQTEGTVVRKIAAMSEVFSRMRLTHSRPAYNIASVQVATGETRAVVEEAAFTLPFGTLLHFRKPHSAPQPPVLLVAPLSGHFATLLRETARTLLADHDVYITDWHNARDVPLRDGEFGLDEYIDYMIRFIEAIGTGVHVVAVCQPCVAALAAVAIMAEDDNPAQPRSLTLMAGPVDCRINPTGVNALATSKPIEWFEQNLISHVPFPHKGHMRRVYPGFVQLSAFLSMNPERHKQQFRNLFDHIVRGEDDQADTIRVFYDEYLAVNDLPAKFYLETVEKVFQTYDLAAGKLMWRGRKVDPAAIRRTWLFTVEGERDDICAMGQTLAAHDLCSSIRPYKKSHHMQTGVGHYGVFSGRRWNRHIYPRLRDIVHSASE</sequence>
<dbReference type="Gene3D" id="3.40.50.1820">
    <property type="entry name" value="alpha/beta hydrolase"/>
    <property type="match status" value="1"/>
</dbReference>
<dbReference type="RefSeq" id="WP_153584805.1">
    <property type="nucleotide sequence ID" value="NZ_WJBU01000008.1"/>
</dbReference>